<evidence type="ECO:0000313" key="1">
    <source>
        <dbReference type="EMBL" id="KAJ4441896.1"/>
    </source>
</evidence>
<accession>A0ABQ8T5Z1</accession>
<gene>
    <name evidence="1" type="ORF">ANN_11756</name>
</gene>
<organism evidence="1 2">
    <name type="scientific">Periplaneta americana</name>
    <name type="common">American cockroach</name>
    <name type="synonym">Blatta americana</name>
    <dbReference type="NCBI Taxonomy" id="6978"/>
    <lineage>
        <taxon>Eukaryota</taxon>
        <taxon>Metazoa</taxon>
        <taxon>Ecdysozoa</taxon>
        <taxon>Arthropoda</taxon>
        <taxon>Hexapoda</taxon>
        <taxon>Insecta</taxon>
        <taxon>Pterygota</taxon>
        <taxon>Neoptera</taxon>
        <taxon>Polyneoptera</taxon>
        <taxon>Dictyoptera</taxon>
        <taxon>Blattodea</taxon>
        <taxon>Blattoidea</taxon>
        <taxon>Blattidae</taxon>
        <taxon>Blattinae</taxon>
        <taxon>Periplaneta</taxon>
    </lineage>
</organism>
<sequence>MVENNVIAVIEDRRLKWFGQVKRMKNGRIPKMLLEWAAEGRRRRGTPREQWIDGVRRSLSRWDLTEEDGENRDFWRRKISLVKDNYFFVEKS</sequence>
<dbReference type="Proteomes" id="UP001148838">
    <property type="component" value="Unassembled WGS sequence"/>
</dbReference>
<keyword evidence="2" id="KW-1185">Reference proteome</keyword>
<protein>
    <submittedName>
        <fullName evidence="1">Uncharacterized protein</fullName>
    </submittedName>
</protein>
<name>A0ABQ8T5Z1_PERAM</name>
<dbReference type="EMBL" id="JAJSOF020000015">
    <property type="protein sequence ID" value="KAJ4441896.1"/>
    <property type="molecule type" value="Genomic_DNA"/>
</dbReference>
<evidence type="ECO:0000313" key="2">
    <source>
        <dbReference type="Proteomes" id="UP001148838"/>
    </source>
</evidence>
<reference evidence="1 2" key="1">
    <citation type="journal article" date="2022" name="Allergy">
        <title>Genome assembly and annotation of Periplaneta americana reveal a comprehensive cockroach allergen profile.</title>
        <authorList>
            <person name="Wang L."/>
            <person name="Xiong Q."/>
            <person name="Saelim N."/>
            <person name="Wang L."/>
            <person name="Nong W."/>
            <person name="Wan A.T."/>
            <person name="Shi M."/>
            <person name="Liu X."/>
            <person name="Cao Q."/>
            <person name="Hui J.H.L."/>
            <person name="Sookrung N."/>
            <person name="Leung T.F."/>
            <person name="Tungtrongchitr A."/>
            <person name="Tsui S.K.W."/>
        </authorList>
    </citation>
    <scope>NUCLEOTIDE SEQUENCE [LARGE SCALE GENOMIC DNA]</scope>
    <source>
        <strain evidence="1">PWHHKU_190912</strain>
    </source>
</reference>
<proteinExistence type="predicted"/>
<comment type="caution">
    <text evidence="1">The sequence shown here is derived from an EMBL/GenBank/DDBJ whole genome shotgun (WGS) entry which is preliminary data.</text>
</comment>